<reference evidence="1 2" key="1">
    <citation type="journal article" date="2024" name="BMC Genomics">
        <title>De novo assembly and annotation of Popillia japonica's genome with initial clues to its potential as an invasive pest.</title>
        <authorList>
            <person name="Cucini C."/>
            <person name="Boschi S."/>
            <person name="Funari R."/>
            <person name="Cardaioli E."/>
            <person name="Iannotti N."/>
            <person name="Marturano G."/>
            <person name="Paoli F."/>
            <person name="Bruttini M."/>
            <person name="Carapelli A."/>
            <person name="Frati F."/>
            <person name="Nardi F."/>
        </authorList>
    </citation>
    <scope>NUCLEOTIDE SEQUENCE [LARGE SCALE GENOMIC DNA]</scope>
    <source>
        <strain evidence="1">DMR45628</strain>
    </source>
</reference>
<gene>
    <name evidence="1" type="ORF">QE152_g17099</name>
</gene>
<dbReference type="AlphaFoldDB" id="A0AAW1L671"/>
<evidence type="ECO:0008006" key="3">
    <source>
        <dbReference type="Google" id="ProtNLM"/>
    </source>
</evidence>
<comment type="caution">
    <text evidence="1">The sequence shown here is derived from an EMBL/GenBank/DDBJ whole genome shotgun (WGS) entry which is preliminary data.</text>
</comment>
<dbReference type="PANTHER" id="PTHR11439">
    <property type="entry name" value="GAG-POL-RELATED RETROTRANSPOSON"/>
    <property type="match status" value="1"/>
</dbReference>
<evidence type="ECO:0000313" key="2">
    <source>
        <dbReference type="Proteomes" id="UP001458880"/>
    </source>
</evidence>
<organism evidence="1 2">
    <name type="scientific">Popillia japonica</name>
    <name type="common">Japanese beetle</name>
    <dbReference type="NCBI Taxonomy" id="7064"/>
    <lineage>
        <taxon>Eukaryota</taxon>
        <taxon>Metazoa</taxon>
        <taxon>Ecdysozoa</taxon>
        <taxon>Arthropoda</taxon>
        <taxon>Hexapoda</taxon>
        <taxon>Insecta</taxon>
        <taxon>Pterygota</taxon>
        <taxon>Neoptera</taxon>
        <taxon>Endopterygota</taxon>
        <taxon>Coleoptera</taxon>
        <taxon>Polyphaga</taxon>
        <taxon>Scarabaeiformia</taxon>
        <taxon>Scarabaeidae</taxon>
        <taxon>Rutelinae</taxon>
        <taxon>Popillia</taxon>
    </lineage>
</organism>
<dbReference type="EMBL" id="JASPKY010000168">
    <property type="protein sequence ID" value="KAK9728660.1"/>
    <property type="molecule type" value="Genomic_DNA"/>
</dbReference>
<protein>
    <recommendedName>
        <fullName evidence="3">Polyprotein</fullName>
    </recommendedName>
</protein>
<name>A0AAW1L671_POPJA</name>
<sequence>MLGSRPDISFTVNYYSRFQDKNSEEVWMCLKRLLRYLKGTVAMKLIYQRKEKDLPLVCYVDSDWASDLTDRKSVTGFVIKIYGNCVAWATRKQNCVALSSSEAELVALCAGVQDCLW</sequence>
<dbReference type="Proteomes" id="UP001458880">
    <property type="component" value="Unassembled WGS sequence"/>
</dbReference>
<evidence type="ECO:0000313" key="1">
    <source>
        <dbReference type="EMBL" id="KAK9728660.1"/>
    </source>
</evidence>
<dbReference type="CDD" id="cd09272">
    <property type="entry name" value="RNase_HI_RT_Ty1"/>
    <property type="match status" value="1"/>
</dbReference>
<accession>A0AAW1L671</accession>
<keyword evidence="2" id="KW-1185">Reference proteome</keyword>
<proteinExistence type="predicted"/>